<dbReference type="EMBL" id="KZ305018">
    <property type="protein sequence ID" value="PIA65003.1"/>
    <property type="molecule type" value="Genomic_DNA"/>
</dbReference>
<proteinExistence type="predicted"/>
<accession>A0A2G5FAG4</accession>
<name>A0A2G5FAG4_AQUCA</name>
<feature type="region of interest" description="Disordered" evidence="1">
    <location>
        <begin position="51"/>
        <end position="104"/>
    </location>
</feature>
<feature type="compositionally biased region" description="Acidic residues" evidence="1">
    <location>
        <begin position="158"/>
        <end position="169"/>
    </location>
</feature>
<reference evidence="2 3" key="1">
    <citation type="submission" date="2017-09" db="EMBL/GenBank/DDBJ databases">
        <title>WGS assembly of Aquilegia coerulea Goldsmith.</title>
        <authorList>
            <person name="Hodges S."/>
            <person name="Kramer E."/>
            <person name="Nordborg M."/>
            <person name="Tomkins J."/>
            <person name="Borevitz J."/>
            <person name="Derieg N."/>
            <person name="Yan J."/>
            <person name="Mihaltcheva S."/>
            <person name="Hayes R.D."/>
            <person name="Rokhsar D."/>
        </authorList>
    </citation>
    <scope>NUCLEOTIDE SEQUENCE [LARGE SCALE GENOMIC DNA]</scope>
    <source>
        <strain evidence="3">cv. Goldsmith</strain>
    </source>
</reference>
<dbReference type="PANTHER" id="PTHR36713:SF1">
    <property type="entry name" value="OS09G0344700 PROTEIN"/>
    <property type="match status" value="1"/>
</dbReference>
<evidence type="ECO:0000313" key="3">
    <source>
        <dbReference type="Proteomes" id="UP000230069"/>
    </source>
</evidence>
<dbReference type="FunCoup" id="A0A2G5FAG4">
    <property type="interactions" value="386"/>
</dbReference>
<dbReference type="AlphaFoldDB" id="A0A2G5FAG4"/>
<feature type="region of interest" description="Disordered" evidence="1">
    <location>
        <begin position="150"/>
        <end position="175"/>
    </location>
</feature>
<protein>
    <submittedName>
        <fullName evidence="2">Uncharacterized protein</fullName>
    </submittedName>
</protein>
<gene>
    <name evidence="2" type="ORF">AQUCO_00100461v1</name>
</gene>
<evidence type="ECO:0000313" key="2">
    <source>
        <dbReference type="EMBL" id="PIA65003.1"/>
    </source>
</evidence>
<dbReference type="STRING" id="218851.A0A2G5FAG4"/>
<dbReference type="PANTHER" id="PTHR36713">
    <property type="entry name" value="OS09G0344700 PROTEIN"/>
    <property type="match status" value="1"/>
</dbReference>
<keyword evidence="3" id="KW-1185">Reference proteome</keyword>
<evidence type="ECO:0000256" key="1">
    <source>
        <dbReference type="SAM" id="MobiDB-lite"/>
    </source>
</evidence>
<dbReference type="InParanoid" id="A0A2G5FAG4"/>
<sequence>MEVIAKEEKGILGNIRAPRLEDAGLEDCALSPKSIKEAFFKAANSIRYFVTNDDDEEEEEEEKSCVQDPRPTDFKSDDSLIGISPAPDPPGPCGNEKGVSVNGGLMGDEVGVGVKGVIEDEGFDKLLGSDEVTDDKKACVDGLEGLKINGDEKRGVQNDEDDEKDDEPILVEAII</sequence>
<dbReference type="Proteomes" id="UP000230069">
    <property type="component" value="Unassembled WGS sequence"/>
</dbReference>
<dbReference type="OrthoDB" id="773986at2759"/>
<organism evidence="2 3">
    <name type="scientific">Aquilegia coerulea</name>
    <name type="common">Rocky mountain columbine</name>
    <dbReference type="NCBI Taxonomy" id="218851"/>
    <lineage>
        <taxon>Eukaryota</taxon>
        <taxon>Viridiplantae</taxon>
        <taxon>Streptophyta</taxon>
        <taxon>Embryophyta</taxon>
        <taxon>Tracheophyta</taxon>
        <taxon>Spermatophyta</taxon>
        <taxon>Magnoliopsida</taxon>
        <taxon>Ranunculales</taxon>
        <taxon>Ranunculaceae</taxon>
        <taxon>Thalictroideae</taxon>
        <taxon>Aquilegia</taxon>
    </lineage>
</organism>
<feature type="compositionally biased region" description="Acidic residues" evidence="1">
    <location>
        <begin position="52"/>
        <end position="62"/>
    </location>
</feature>